<comment type="caution">
    <text evidence="3">The sequence shown here is derived from an EMBL/GenBank/DDBJ whole genome shotgun (WGS) entry which is preliminary data.</text>
</comment>
<feature type="transmembrane region" description="Helical" evidence="1">
    <location>
        <begin position="77"/>
        <end position="98"/>
    </location>
</feature>
<dbReference type="EMBL" id="AFTL01000012">
    <property type="protein sequence ID" value="EGS37415.1"/>
    <property type="molecule type" value="Genomic_DNA"/>
</dbReference>
<accession>A0ABP2LBP2</accession>
<evidence type="ECO:0000259" key="2">
    <source>
        <dbReference type="Pfam" id="PF12773"/>
    </source>
</evidence>
<dbReference type="Pfam" id="PF12773">
    <property type="entry name" value="DZR"/>
    <property type="match status" value="1"/>
</dbReference>
<dbReference type="InterPro" id="IPR025874">
    <property type="entry name" value="DZR"/>
</dbReference>
<keyword evidence="1" id="KW-1133">Transmembrane helix</keyword>
<keyword evidence="1" id="KW-0812">Transmembrane</keyword>
<protein>
    <recommendedName>
        <fullName evidence="2">DZANK-type domain-containing protein</fullName>
    </recommendedName>
</protein>
<organism evidence="3 4">
    <name type="scientific">Limosilactobacillus oris F0423</name>
    <dbReference type="NCBI Taxonomy" id="944562"/>
    <lineage>
        <taxon>Bacteria</taxon>
        <taxon>Bacillati</taxon>
        <taxon>Bacillota</taxon>
        <taxon>Bacilli</taxon>
        <taxon>Lactobacillales</taxon>
        <taxon>Lactobacillaceae</taxon>
        <taxon>Limosilactobacillus</taxon>
    </lineage>
</organism>
<evidence type="ECO:0000256" key="1">
    <source>
        <dbReference type="SAM" id="Phobius"/>
    </source>
</evidence>
<feature type="domain" description="DZANK-type" evidence="2">
    <location>
        <begin position="4"/>
        <end position="51"/>
    </location>
</feature>
<reference evidence="3 4" key="1">
    <citation type="submission" date="2011-05" db="EMBL/GenBank/DDBJ databases">
        <authorList>
            <person name="Durkin A.S."/>
            <person name="Kim M."/>
            <person name="Radune D."/>
            <person name="Hostetler J."/>
            <person name="Torralba M."/>
            <person name="Gillis M."/>
            <person name="Methe B."/>
            <person name="Sutton G."/>
            <person name="Nelson K.E."/>
        </authorList>
    </citation>
    <scope>NUCLEOTIDE SEQUENCE [LARGE SCALE GENOMIC DNA]</scope>
    <source>
        <strain evidence="3 4">F0423</strain>
    </source>
</reference>
<name>A0ABP2LBP2_9LACO</name>
<keyword evidence="1" id="KW-0472">Membrane</keyword>
<proteinExistence type="predicted"/>
<evidence type="ECO:0000313" key="4">
    <source>
        <dbReference type="Proteomes" id="UP000006035"/>
    </source>
</evidence>
<sequence>MKICPKCNGINPGQAEFCRLCGAQLQYKLTIRCPHCGRLCSLDRKRCPNCGTQLPTINGKPKLKLLSPQSWLSNKKLFVKLGVALLIIVGILSLVGVLNNSTYIFHASAVRKIQLSYQNQHRQTVLNEYYDVRTRNRNYANYFGGRHSYWHQQRVFKSTAYYYGTGKQGYDNLWRQRHGRPLAKYSLSQQIGPQQNVTLIEHPRHLTVKLVSSERDRMKFLDQYNDSGTCRYPGKSDIRYYRLRTLTQY</sequence>
<keyword evidence="4" id="KW-1185">Reference proteome</keyword>
<evidence type="ECO:0000313" key="3">
    <source>
        <dbReference type="EMBL" id="EGS37415.1"/>
    </source>
</evidence>
<gene>
    <name evidence="3" type="ORF">HMPREF9102_1521</name>
</gene>
<dbReference type="Proteomes" id="UP000006035">
    <property type="component" value="Unassembled WGS sequence"/>
</dbReference>